<sequence length="300" mass="33377">MNTRKLLSWLPFERFRNPPPVVAVVPLKGVIGRLGPWQRGLTLDSIAPTLERAFKLPSLTAVALVVNSPGGAPVQAAQITRRIRALAEEHQIKVFAFAEDVAASGGYWLLTAGDEIYADESSLVGSIGVVSAGFGFPEFLKRFGIERRVYVSGEHKAGLDPFQPEREEEVAHLRRIQADIHEAFRAHVRAHRQGKLKAGEDELFSGRFWSGRAALALGLIDGIADLRTLMRERYGARVRLLVIADGRRWWQRRLGLRSLAPGRRGLGQETAQPRAAAVEDMTAGLLAVLDEHQLWQRYRL</sequence>
<dbReference type="CDD" id="cd07023">
    <property type="entry name" value="S49_Sppa_N_C"/>
    <property type="match status" value="1"/>
</dbReference>
<evidence type="ECO:0000313" key="7">
    <source>
        <dbReference type="Proteomes" id="UP000326641"/>
    </source>
</evidence>
<evidence type="ECO:0000313" key="6">
    <source>
        <dbReference type="EMBL" id="VUX45856.1"/>
    </source>
</evidence>
<proteinExistence type="inferred from homology"/>
<dbReference type="InterPro" id="IPR002142">
    <property type="entry name" value="Peptidase_S49"/>
</dbReference>
<keyword evidence="3" id="KW-0378">Hydrolase</keyword>
<dbReference type="EMBL" id="UXAT02000008">
    <property type="protein sequence ID" value="VUX45856.1"/>
    <property type="molecule type" value="Genomic_DNA"/>
</dbReference>
<accession>A0A564WBL1</accession>
<dbReference type="GO" id="GO:0006508">
    <property type="term" value="P:proteolysis"/>
    <property type="evidence" value="ECO:0007669"/>
    <property type="project" value="UniProtKB-KW"/>
</dbReference>
<feature type="domain" description="Peptidase S49" evidence="5">
    <location>
        <begin position="89"/>
        <end position="231"/>
    </location>
</feature>
<dbReference type="InterPro" id="IPR029045">
    <property type="entry name" value="ClpP/crotonase-like_dom_sf"/>
</dbReference>
<dbReference type="PANTHER" id="PTHR42987:SF8">
    <property type="entry name" value="PROTEINASE"/>
    <property type="match status" value="1"/>
</dbReference>
<keyword evidence="2" id="KW-0645">Protease</keyword>
<reference evidence="6" key="1">
    <citation type="submission" date="2018-11" db="EMBL/GenBank/DDBJ databases">
        <authorList>
            <person name="Onetto C."/>
        </authorList>
    </citation>
    <scope>NUCLEOTIDE SEQUENCE [LARGE SCALE GENOMIC DNA]</scope>
</reference>
<evidence type="ECO:0000256" key="4">
    <source>
        <dbReference type="ARBA" id="ARBA00022825"/>
    </source>
</evidence>
<evidence type="ECO:0000256" key="3">
    <source>
        <dbReference type="ARBA" id="ARBA00022801"/>
    </source>
</evidence>
<keyword evidence="7" id="KW-1185">Reference proteome</keyword>
<dbReference type="InterPro" id="IPR047272">
    <property type="entry name" value="S49_SppA_C"/>
</dbReference>
<dbReference type="SUPFAM" id="SSF52096">
    <property type="entry name" value="ClpP/crotonase"/>
    <property type="match status" value="1"/>
</dbReference>
<evidence type="ECO:0000256" key="1">
    <source>
        <dbReference type="ARBA" id="ARBA00008683"/>
    </source>
</evidence>
<dbReference type="Proteomes" id="UP000326641">
    <property type="component" value="Unassembled WGS sequence"/>
</dbReference>
<protein>
    <submittedName>
        <fullName evidence="6">Peptidase S49</fullName>
    </submittedName>
</protein>
<keyword evidence="4" id="KW-0720">Serine protease</keyword>
<dbReference type="AlphaFoldDB" id="A0A564WBL1"/>
<evidence type="ECO:0000259" key="5">
    <source>
        <dbReference type="Pfam" id="PF01343"/>
    </source>
</evidence>
<dbReference type="PANTHER" id="PTHR42987">
    <property type="entry name" value="PEPTIDASE S49"/>
    <property type="match status" value="1"/>
</dbReference>
<dbReference type="Gene3D" id="3.90.226.10">
    <property type="entry name" value="2-enoyl-CoA Hydratase, Chain A, domain 1"/>
    <property type="match status" value="1"/>
</dbReference>
<dbReference type="Gene3D" id="6.20.330.10">
    <property type="match status" value="1"/>
</dbReference>
<dbReference type="Pfam" id="PF01343">
    <property type="entry name" value="Peptidase_S49"/>
    <property type="match status" value="1"/>
</dbReference>
<dbReference type="GO" id="GO:0008236">
    <property type="term" value="F:serine-type peptidase activity"/>
    <property type="evidence" value="ECO:0007669"/>
    <property type="project" value="UniProtKB-KW"/>
</dbReference>
<gene>
    <name evidence="6" type="ORF">DF3PA_160042</name>
</gene>
<evidence type="ECO:0000256" key="2">
    <source>
        <dbReference type="ARBA" id="ARBA00022670"/>
    </source>
</evidence>
<name>A0A564WBL1_9PROT</name>
<comment type="similarity">
    <text evidence="1">Belongs to the peptidase S49 family.</text>
</comment>
<comment type="caution">
    <text evidence="6">The sequence shown here is derived from an EMBL/GenBank/DDBJ whole genome shotgun (WGS) entry which is preliminary data.</text>
</comment>
<organism evidence="6 7">
    <name type="scientific">Candidatus Defluviicoccus seviourii</name>
    <dbReference type="NCBI Taxonomy" id="2565273"/>
    <lineage>
        <taxon>Bacteria</taxon>
        <taxon>Pseudomonadati</taxon>
        <taxon>Pseudomonadota</taxon>
        <taxon>Alphaproteobacteria</taxon>
        <taxon>Rhodospirillales</taxon>
        <taxon>Rhodospirillaceae</taxon>
        <taxon>Defluviicoccus</taxon>
    </lineage>
</organism>